<protein>
    <submittedName>
        <fullName evidence="2">DUF1801 domain-containing protein</fullName>
    </submittedName>
</protein>
<dbReference type="Pfam" id="PF08818">
    <property type="entry name" value="DUF1801"/>
    <property type="match status" value="1"/>
</dbReference>
<feature type="domain" description="YdhG-like" evidence="1">
    <location>
        <begin position="32"/>
        <end position="129"/>
    </location>
</feature>
<dbReference type="AlphaFoldDB" id="A0A3M0G6A5"/>
<dbReference type="OrthoDB" id="5951444at2"/>
<evidence type="ECO:0000259" key="1">
    <source>
        <dbReference type="Pfam" id="PF08818"/>
    </source>
</evidence>
<keyword evidence="3" id="KW-1185">Reference proteome</keyword>
<evidence type="ECO:0000313" key="3">
    <source>
        <dbReference type="Proteomes" id="UP000281985"/>
    </source>
</evidence>
<organism evidence="2 3">
    <name type="scientific">Dokdonia sinensis</name>
    <dbReference type="NCBI Taxonomy" id="2479847"/>
    <lineage>
        <taxon>Bacteria</taxon>
        <taxon>Pseudomonadati</taxon>
        <taxon>Bacteroidota</taxon>
        <taxon>Flavobacteriia</taxon>
        <taxon>Flavobacteriales</taxon>
        <taxon>Flavobacteriaceae</taxon>
        <taxon>Dokdonia</taxon>
    </lineage>
</organism>
<dbReference type="RefSeq" id="WP_121916993.1">
    <property type="nucleotide sequence ID" value="NZ_REFV01000005.1"/>
</dbReference>
<sequence>MAEPKTKKNDASVEDFLNAIDHSGKREDSFEILRLMEEITGVAPKMWGGSIVGFDEYHYKYASGREGDWPIVGFSPRKQNISLYIMPGFSRFQDLLPKLGKHKTSKACLYINKLADVNNEVLSQIILKSVAYMREKYH</sequence>
<gene>
    <name evidence="2" type="ORF">EAX61_07145</name>
</gene>
<accession>A0A3M0G6A5</accession>
<proteinExistence type="predicted"/>
<name>A0A3M0G6A5_9FLAO</name>
<dbReference type="EMBL" id="REFV01000005">
    <property type="protein sequence ID" value="RMB60590.1"/>
    <property type="molecule type" value="Genomic_DNA"/>
</dbReference>
<evidence type="ECO:0000313" key="2">
    <source>
        <dbReference type="EMBL" id="RMB60590.1"/>
    </source>
</evidence>
<comment type="caution">
    <text evidence="2">The sequence shown here is derived from an EMBL/GenBank/DDBJ whole genome shotgun (WGS) entry which is preliminary data.</text>
</comment>
<dbReference type="SUPFAM" id="SSF159888">
    <property type="entry name" value="YdhG-like"/>
    <property type="match status" value="1"/>
</dbReference>
<reference evidence="2 3" key="1">
    <citation type="submission" date="2018-10" db="EMBL/GenBank/DDBJ databases">
        <title>Dokdonia luteus sp. nov., isolated from sea water.</title>
        <authorList>
            <person name="Zhou L.Y."/>
            <person name="Du Z.J."/>
        </authorList>
    </citation>
    <scope>NUCLEOTIDE SEQUENCE [LARGE SCALE GENOMIC DNA]</scope>
    <source>
        <strain evidence="2 3">SH27</strain>
    </source>
</reference>
<dbReference type="InterPro" id="IPR014922">
    <property type="entry name" value="YdhG-like"/>
</dbReference>
<dbReference type="Proteomes" id="UP000281985">
    <property type="component" value="Unassembled WGS sequence"/>
</dbReference>